<dbReference type="Gene3D" id="1.10.245.10">
    <property type="entry name" value="SWIB/MDM2 domain"/>
    <property type="match status" value="2"/>
</dbReference>
<gene>
    <name evidence="3" type="ORF">Salat_2032100</name>
</gene>
<protein>
    <submittedName>
        <fullName evidence="3">Upstream activation factor subunit UAF30</fullName>
    </submittedName>
</protein>
<dbReference type="PANTHER" id="PTHR13844">
    <property type="entry name" value="SWI/SNF-RELATED MATRIX-ASSOCIATED ACTIN-DEPENDENT REGULATOR OF CHROMATIN SUBFAMILY D"/>
    <property type="match status" value="1"/>
</dbReference>
<reference evidence="3" key="1">
    <citation type="submission" date="2020-06" db="EMBL/GenBank/DDBJ databases">
        <authorList>
            <person name="Li T."/>
            <person name="Hu X."/>
            <person name="Zhang T."/>
            <person name="Song X."/>
            <person name="Zhang H."/>
            <person name="Dai N."/>
            <person name="Sheng W."/>
            <person name="Hou X."/>
            <person name="Wei L."/>
        </authorList>
    </citation>
    <scope>NUCLEOTIDE SEQUENCE</scope>
    <source>
        <strain evidence="3">3651</strain>
        <tissue evidence="3">Leaf</tissue>
    </source>
</reference>
<feature type="domain" description="DM2" evidence="2">
    <location>
        <begin position="272"/>
        <end position="351"/>
    </location>
</feature>
<name>A0AAE2CFZ6_9LAMI</name>
<organism evidence="3 4">
    <name type="scientific">Sesamum alatum</name>
    <dbReference type="NCBI Taxonomy" id="300844"/>
    <lineage>
        <taxon>Eukaryota</taxon>
        <taxon>Viridiplantae</taxon>
        <taxon>Streptophyta</taxon>
        <taxon>Embryophyta</taxon>
        <taxon>Tracheophyta</taxon>
        <taxon>Spermatophyta</taxon>
        <taxon>Magnoliopsida</taxon>
        <taxon>eudicotyledons</taxon>
        <taxon>Gunneridae</taxon>
        <taxon>Pentapetalae</taxon>
        <taxon>asterids</taxon>
        <taxon>lamiids</taxon>
        <taxon>Lamiales</taxon>
        <taxon>Pedaliaceae</taxon>
        <taxon>Sesamum</taxon>
    </lineage>
</organism>
<dbReference type="PROSITE" id="PS51925">
    <property type="entry name" value="SWIB_MDM2"/>
    <property type="match status" value="2"/>
</dbReference>
<sequence>MSERGPPAPPAGMVVTEQQLAEALESLLRETSAFTSLNGVLQQLESNFGVNLSHKIDFIRSHIHHFLLRQSQSQNFIPQQRKDHFTLPQNPIFHPAPSSHLPPNLAGHHPAEGYGFRPTPSPQPQPQPQPQSSQPPPAPVVTTPSVTAASVSAKESAPTGKKRRGGPGGLNKLCGVSPELQTIVGQPTLPRTEIVKQLWAYIRKNNLQDPNNKRKIICNDELRLVFETDCTDMFKMNKLLAKHITALEPTKQTARNTKKVKVDVDSGNNTDDPVPIVMISEALANFFGTDEREMSQAEVLRQMWDYIKVHQLEDPLKSTTILCDAKLQELLGCESISALGIPEMLAQHHLFKKS</sequence>
<comment type="caution">
    <text evidence="3">The sequence shown here is derived from an EMBL/GenBank/DDBJ whole genome shotgun (WGS) entry which is preliminary data.</text>
</comment>
<dbReference type="AlphaFoldDB" id="A0AAE2CFZ6"/>
<reference evidence="3" key="2">
    <citation type="journal article" date="2024" name="Plant">
        <title>Genomic evolution and insights into agronomic trait innovations of Sesamum species.</title>
        <authorList>
            <person name="Miao H."/>
            <person name="Wang L."/>
            <person name="Qu L."/>
            <person name="Liu H."/>
            <person name="Sun Y."/>
            <person name="Le M."/>
            <person name="Wang Q."/>
            <person name="Wei S."/>
            <person name="Zheng Y."/>
            <person name="Lin W."/>
            <person name="Duan Y."/>
            <person name="Cao H."/>
            <person name="Xiong S."/>
            <person name="Wang X."/>
            <person name="Wei L."/>
            <person name="Li C."/>
            <person name="Ma Q."/>
            <person name="Ju M."/>
            <person name="Zhao R."/>
            <person name="Li G."/>
            <person name="Mu C."/>
            <person name="Tian Q."/>
            <person name="Mei H."/>
            <person name="Zhang T."/>
            <person name="Gao T."/>
            <person name="Zhang H."/>
        </authorList>
    </citation>
    <scope>NUCLEOTIDE SEQUENCE</scope>
    <source>
        <strain evidence="3">3651</strain>
    </source>
</reference>
<feature type="domain" description="DM2" evidence="2">
    <location>
        <begin position="169"/>
        <end position="246"/>
    </location>
</feature>
<evidence type="ECO:0000313" key="4">
    <source>
        <dbReference type="Proteomes" id="UP001293254"/>
    </source>
</evidence>
<dbReference type="InterPro" id="IPR014876">
    <property type="entry name" value="DEK_C"/>
</dbReference>
<evidence type="ECO:0000259" key="2">
    <source>
        <dbReference type="PROSITE" id="PS51925"/>
    </source>
</evidence>
<dbReference type="InterPro" id="IPR036885">
    <property type="entry name" value="SWIB_MDM2_dom_sf"/>
</dbReference>
<evidence type="ECO:0000313" key="3">
    <source>
        <dbReference type="EMBL" id="KAK4420816.1"/>
    </source>
</evidence>
<proteinExistence type="predicted"/>
<feature type="region of interest" description="Disordered" evidence="1">
    <location>
        <begin position="86"/>
        <end position="173"/>
    </location>
</feature>
<keyword evidence="4" id="KW-1185">Reference proteome</keyword>
<dbReference type="SUPFAM" id="SSF47592">
    <property type="entry name" value="SWIB/MDM2 domain"/>
    <property type="match status" value="2"/>
</dbReference>
<dbReference type="InterPro" id="IPR003121">
    <property type="entry name" value="SWIB_MDM2_domain"/>
</dbReference>
<dbReference type="SMART" id="SM00151">
    <property type="entry name" value="SWIB"/>
    <property type="match status" value="2"/>
</dbReference>
<feature type="compositionally biased region" description="Pro residues" evidence="1">
    <location>
        <begin position="119"/>
        <end position="139"/>
    </location>
</feature>
<dbReference type="Pfam" id="PF02201">
    <property type="entry name" value="SWIB"/>
    <property type="match status" value="2"/>
</dbReference>
<dbReference type="Pfam" id="PF08766">
    <property type="entry name" value="DEK_C"/>
    <property type="match status" value="1"/>
</dbReference>
<dbReference type="CDD" id="cd10567">
    <property type="entry name" value="SWIB-MDM2_like"/>
    <property type="match status" value="2"/>
</dbReference>
<accession>A0AAE2CFZ6</accession>
<dbReference type="EMBL" id="JACGWO010000008">
    <property type="protein sequence ID" value="KAK4420816.1"/>
    <property type="molecule type" value="Genomic_DNA"/>
</dbReference>
<evidence type="ECO:0000256" key="1">
    <source>
        <dbReference type="SAM" id="MobiDB-lite"/>
    </source>
</evidence>
<dbReference type="InterPro" id="IPR019835">
    <property type="entry name" value="SWIB_domain"/>
</dbReference>
<dbReference type="Proteomes" id="UP001293254">
    <property type="component" value="Unassembled WGS sequence"/>
</dbReference>
<feature type="compositionally biased region" description="Low complexity" evidence="1">
    <location>
        <begin position="140"/>
        <end position="153"/>
    </location>
</feature>